<sequence>MKAIIMGDHIVTISDTPTWVKEVVEKQPECTYKIGILNLACQVEPTIPIEEDFNPWTDREYAL</sequence>
<organism evidence="1 2">
    <name type="scientific">uncultured phage cr105_1</name>
    <dbReference type="NCBI Taxonomy" id="2986415"/>
    <lineage>
        <taxon>Viruses</taxon>
        <taxon>Duplodnaviria</taxon>
        <taxon>Heunggongvirae</taxon>
        <taxon>Uroviricota</taxon>
        <taxon>Caudoviricetes</taxon>
        <taxon>Crassvirales</taxon>
        <taxon>Suoliviridae</taxon>
        <taxon>Loutivirinae</taxon>
        <taxon>Buchavirus</taxon>
        <taxon>Buchavirus intestinalis</taxon>
    </lineage>
</organism>
<evidence type="ECO:0000313" key="2">
    <source>
        <dbReference type="Proteomes" id="UP000827483"/>
    </source>
</evidence>
<accession>A0AAE7V4U8</accession>
<proteinExistence type="predicted"/>
<evidence type="ECO:0000313" key="1">
    <source>
        <dbReference type="EMBL" id="QWM90823.2"/>
    </source>
</evidence>
<name>A0AAE7V4U8_9CAUD</name>
<gene>
    <name evidence="1" type="primary">gp_72854</name>
</gene>
<dbReference type="Proteomes" id="UP000827483">
    <property type="component" value="Segment"/>
</dbReference>
<reference evidence="1 2" key="1">
    <citation type="submission" date="2021-04" db="EMBL/GenBank/DDBJ databases">
        <authorList>
            <person name="Shkoporov A.N."/>
            <person name="Stockdale S.R."/>
            <person name="Guerin E."/>
            <person name="Ross R.P."/>
            <person name="Hill C."/>
        </authorList>
    </citation>
    <scope>NUCLEOTIDE SEQUENCE [LARGE SCALE GENOMIC DNA]</scope>
    <source>
        <strain evidence="2">cr105_1</strain>
    </source>
</reference>
<keyword evidence="2" id="KW-1185">Reference proteome</keyword>
<protein>
    <submittedName>
        <fullName evidence="1">Uncharacterized protein</fullName>
    </submittedName>
</protein>
<dbReference type="EMBL" id="MZ130493">
    <property type="protein sequence ID" value="QWM90823.2"/>
    <property type="molecule type" value="Genomic_DNA"/>
</dbReference>